<dbReference type="Gene3D" id="3.40.50.300">
    <property type="entry name" value="P-loop containing nucleotide triphosphate hydrolases"/>
    <property type="match status" value="1"/>
</dbReference>
<reference evidence="6 8" key="1">
    <citation type="submission" date="2017-09" db="EMBL/GenBank/DDBJ databases">
        <title>Genomics of the genus Arcobacter.</title>
        <authorList>
            <person name="Perez-Cataluna A."/>
            <person name="Figueras M.J."/>
            <person name="Salas-Masso N."/>
        </authorList>
    </citation>
    <scope>NUCLEOTIDE SEQUENCE [LARGE SCALE GENOMIC DNA]</scope>
    <source>
        <strain evidence="6 8">CECT 7837</strain>
    </source>
</reference>
<accession>A0A347UAN9</accession>
<reference evidence="5 7" key="2">
    <citation type="submission" date="2018-08" db="EMBL/GenBank/DDBJ databases">
        <title>Complete genome of the Arcobacter ellisii type strain LMG 26155.</title>
        <authorList>
            <person name="Miller W.G."/>
            <person name="Yee E."/>
            <person name="Bono J.L."/>
        </authorList>
    </citation>
    <scope>NUCLEOTIDE SEQUENCE [LARGE SCALE GENOMIC DNA]</scope>
    <source>
        <strain evidence="5 7">LMG 26155</strain>
    </source>
</reference>
<dbReference type="GO" id="GO:0003678">
    <property type="term" value="F:DNA helicase activity"/>
    <property type="evidence" value="ECO:0007669"/>
    <property type="project" value="InterPro"/>
</dbReference>
<gene>
    <name evidence="5" type="ORF">AELL_2291</name>
    <name evidence="6" type="ORF">CP962_10435</name>
</gene>
<dbReference type="GO" id="GO:0005829">
    <property type="term" value="C:cytosol"/>
    <property type="evidence" value="ECO:0007669"/>
    <property type="project" value="TreeGrafter"/>
</dbReference>
<dbReference type="GO" id="GO:0005524">
    <property type="term" value="F:ATP binding"/>
    <property type="evidence" value="ECO:0007669"/>
    <property type="project" value="InterPro"/>
</dbReference>
<dbReference type="EMBL" id="NXIG01000010">
    <property type="protein sequence ID" value="RXI29775.1"/>
    <property type="molecule type" value="Genomic_DNA"/>
</dbReference>
<feature type="domain" description="DNA helicase DnaB-like N-terminal" evidence="4">
    <location>
        <begin position="4"/>
        <end position="94"/>
    </location>
</feature>
<dbReference type="EMBL" id="CP032097">
    <property type="protein sequence ID" value="AXX95917.1"/>
    <property type="molecule type" value="Genomic_DNA"/>
</dbReference>
<dbReference type="Proteomes" id="UP000290588">
    <property type="component" value="Unassembled WGS sequence"/>
</dbReference>
<dbReference type="SUPFAM" id="SSF48024">
    <property type="entry name" value="N-terminal domain of DnaB helicase"/>
    <property type="match status" value="1"/>
</dbReference>
<dbReference type="PANTHER" id="PTHR30153">
    <property type="entry name" value="REPLICATIVE DNA HELICASE DNAB"/>
    <property type="match status" value="1"/>
</dbReference>
<evidence type="ECO:0000313" key="8">
    <source>
        <dbReference type="Proteomes" id="UP000290588"/>
    </source>
</evidence>
<keyword evidence="3" id="KW-0238">DNA-binding</keyword>
<evidence type="ECO:0000256" key="2">
    <source>
        <dbReference type="ARBA" id="ARBA00022705"/>
    </source>
</evidence>
<dbReference type="Proteomes" id="UP000262582">
    <property type="component" value="Chromosome"/>
</dbReference>
<proteinExistence type="predicted"/>
<evidence type="ECO:0000313" key="6">
    <source>
        <dbReference type="EMBL" id="RXI29775.1"/>
    </source>
</evidence>
<dbReference type="OrthoDB" id="5326290at2"/>
<sequence length="469" mass="54372">MSIAINIEKAVLSSILFNPEEFEKINEILKADDFFSSAHQKIFEVMQKLYDEEMPIVEDFISKRLNNSKLNDVLIDILSANPITNSIAYAKEIKKDSLTRQIQHLSSKLQHQFDIKIIDKISELKNELENLKFIKELKNIDEISSLFQKYDLNYLEVENVKFEYLIDNLLVKNEITMIVARPAIGKSLTTFAFVNMILLNSKVSKIIYLDGDNGLTTIKERKVHIVKENHGDKLIYLQGLKASEFNIVIKNLLKSNLDDILIVFDSIKNFMQGGDRDKNRDVSKVMEILKTLRNNGATVIFLHHSNKPSKDIDELMYAGSSAWEEDSTNAFILKNNKDKKAFIFIPIKMRSGDLKEMAFTYCEYSHTLNQIDLDIAKETNEELEIRNEIIDFISNSKEEPNYSEILNHLMNNGYPKMKSTDVLKNGKDKFWESKKLKQFNKTIFLLIDQNKDFNKPIKIVFENEVRKVS</sequence>
<dbReference type="Gene3D" id="1.10.860.10">
    <property type="entry name" value="DNAb Helicase, Chain A"/>
    <property type="match status" value="1"/>
</dbReference>
<evidence type="ECO:0000313" key="7">
    <source>
        <dbReference type="Proteomes" id="UP000262582"/>
    </source>
</evidence>
<dbReference type="InterPro" id="IPR036185">
    <property type="entry name" value="DNA_heli_DnaB-like_N_sf"/>
</dbReference>
<dbReference type="GO" id="GO:0003677">
    <property type="term" value="F:DNA binding"/>
    <property type="evidence" value="ECO:0007669"/>
    <property type="project" value="UniProtKB-KW"/>
</dbReference>
<dbReference type="Pfam" id="PF13481">
    <property type="entry name" value="AAA_25"/>
    <property type="match status" value="1"/>
</dbReference>
<protein>
    <submittedName>
        <fullName evidence="5">DnaB-like DNA helicase</fullName>
    </submittedName>
</protein>
<dbReference type="SUPFAM" id="SSF52540">
    <property type="entry name" value="P-loop containing nucleoside triphosphate hydrolases"/>
    <property type="match status" value="1"/>
</dbReference>
<name>A0A347UAN9_9BACT</name>
<dbReference type="InterPro" id="IPR007693">
    <property type="entry name" value="DNA_helicase_DnaB-like_N"/>
</dbReference>
<dbReference type="KEGG" id="aell:AELL_2291"/>
<evidence type="ECO:0000256" key="3">
    <source>
        <dbReference type="ARBA" id="ARBA00023125"/>
    </source>
</evidence>
<dbReference type="PANTHER" id="PTHR30153:SF2">
    <property type="entry name" value="REPLICATIVE DNA HELICASE"/>
    <property type="match status" value="1"/>
</dbReference>
<dbReference type="GO" id="GO:0006269">
    <property type="term" value="P:DNA replication, synthesis of primer"/>
    <property type="evidence" value="ECO:0007669"/>
    <property type="project" value="UniProtKB-KW"/>
</dbReference>
<keyword evidence="2" id="KW-0235">DNA replication</keyword>
<dbReference type="InterPro" id="IPR016136">
    <property type="entry name" value="DNA_helicase_N/primase_C"/>
</dbReference>
<dbReference type="AlphaFoldDB" id="A0A347UAN9"/>
<evidence type="ECO:0000256" key="1">
    <source>
        <dbReference type="ARBA" id="ARBA00022515"/>
    </source>
</evidence>
<dbReference type="RefSeq" id="WP_118918077.1">
    <property type="nucleotide sequence ID" value="NZ_CP032097.1"/>
</dbReference>
<keyword evidence="1" id="KW-0639">Primosome</keyword>
<organism evidence="6 8">
    <name type="scientific">Arcobacter ellisii</name>
    <dbReference type="NCBI Taxonomy" id="913109"/>
    <lineage>
        <taxon>Bacteria</taxon>
        <taxon>Pseudomonadati</taxon>
        <taxon>Campylobacterota</taxon>
        <taxon>Epsilonproteobacteria</taxon>
        <taxon>Campylobacterales</taxon>
        <taxon>Arcobacteraceae</taxon>
        <taxon>Arcobacter</taxon>
    </lineage>
</organism>
<evidence type="ECO:0000259" key="4">
    <source>
        <dbReference type="Pfam" id="PF00772"/>
    </source>
</evidence>
<evidence type="ECO:0000313" key="5">
    <source>
        <dbReference type="EMBL" id="AXX95917.1"/>
    </source>
</evidence>
<dbReference type="Pfam" id="PF00772">
    <property type="entry name" value="DnaB"/>
    <property type="match status" value="1"/>
</dbReference>
<dbReference type="InterPro" id="IPR027417">
    <property type="entry name" value="P-loop_NTPase"/>
</dbReference>
<dbReference type="GO" id="GO:1990077">
    <property type="term" value="C:primosome complex"/>
    <property type="evidence" value="ECO:0007669"/>
    <property type="project" value="UniProtKB-KW"/>
</dbReference>
<keyword evidence="7" id="KW-1185">Reference proteome</keyword>